<dbReference type="EMBL" id="CCJX01000031">
    <property type="protein sequence ID" value="CDS97934.1"/>
    <property type="molecule type" value="Genomic_DNA"/>
</dbReference>
<name>A0A822MZH7_9VIBR</name>
<keyword evidence="3" id="KW-1185">Reference proteome</keyword>
<gene>
    <name evidence="1" type="ORF">VCR4J5_1260113</name>
    <name evidence="2" type="ORF">VCR5J5_180058</name>
</gene>
<organism evidence="2 4">
    <name type="scientific">Vibrio crassostreae</name>
    <dbReference type="NCBI Taxonomy" id="246167"/>
    <lineage>
        <taxon>Bacteria</taxon>
        <taxon>Pseudomonadati</taxon>
        <taxon>Pseudomonadota</taxon>
        <taxon>Gammaproteobacteria</taxon>
        <taxon>Vibrionales</taxon>
        <taxon>Vibrionaceae</taxon>
        <taxon>Vibrio</taxon>
    </lineage>
</organism>
<protein>
    <submittedName>
        <fullName evidence="2">Uncharacterized protein</fullName>
    </submittedName>
</protein>
<dbReference type="AlphaFoldDB" id="A0A822MZH7"/>
<reference evidence="2 3" key="1">
    <citation type="submission" date="2014-06" db="EMBL/GenBank/DDBJ databases">
        <authorList>
            <person name="Le Roux F."/>
        </authorList>
    </citation>
    <scope>NUCLEOTIDE SEQUENCE</scope>
    <source>
        <strain evidence="1 3">J5-4</strain>
        <strain evidence="2">J5-5</strain>
    </source>
</reference>
<reference evidence="4" key="2">
    <citation type="submission" date="2014-06" db="EMBL/GenBank/DDBJ databases">
        <authorList>
            <person name="Le Roux Frederique"/>
        </authorList>
    </citation>
    <scope>NUCLEOTIDE SEQUENCE [LARGE SCALE GENOMIC DNA]</scope>
    <source>
        <strain evidence="4">J5-5</strain>
    </source>
</reference>
<evidence type="ECO:0000313" key="3">
    <source>
        <dbReference type="Proteomes" id="UP000049077"/>
    </source>
</evidence>
<evidence type="ECO:0000313" key="4">
    <source>
        <dbReference type="Proteomes" id="UP000049495"/>
    </source>
</evidence>
<proteinExistence type="predicted"/>
<dbReference type="Proteomes" id="UP000049077">
    <property type="component" value="Unassembled WGS sequence"/>
</dbReference>
<evidence type="ECO:0000313" key="2">
    <source>
        <dbReference type="EMBL" id="CDT21478.1"/>
    </source>
</evidence>
<comment type="caution">
    <text evidence="2">The sequence shown here is derived from an EMBL/GenBank/DDBJ whole genome shotgun (WGS) entry which is preliminary data.</text>
</comment>
<dbReference type="EMBL" id="CCJV01000076">
    <property type="protein sequence ID" value="CDT21478.1"/>
    <property type="molecule type" value="Genomic_DNA"/>
</dbReference>
<evidence type="ECO:0000313" key="1">
    <source>
        <dbReference type="EMBL" id="CDS97934.1"/>
    </source>
</evidence>
<accession>A0A822MZH7</accession>
<dbReference type="Proteomes" id="UP000049495">
    <property type="component" value="Unassembled WGS sequence"/>
</dbReference>
<sequence length="44" mass="5254">MIYLLGDCIYRLVNVRPLLNNLEVSKIRLERSMFMSQLFSIHQV</sequence>